<proteinExistence type="predicted"/>
<dbReference type="Proteomes" id="UP001153292">
    <property type="component" value="Chromosome 1"/>
</dbReference>
<dbReference type="Gene3D" id="3.40.50.410">
    <property type="entry name" value="von Willebrand factor, type A domain"/>
    <property type="match status" value="1"/>
</dbReference>
<evidence type="ECO:0000256" key="3">
    <source>
        <dbReference type="ARBA" id="ARBA00022525"/>
    </source>
</evidence>
<keyword evidence="12" id="KW-1185">Reference proteome</keyword>
<dbReference type="InterPro" id="IPR056861">
    <property type="entry name" value="HMCN1-like_VWA"/>
</dbReference>
<keyword evidence="3" id="KW-0964">Secreted</keyword>
<dbReference type="InterPro" id="IPR036465">
    <property type="entry name" value="vWFA_dom_sf"/>
</dbReference>
<feature type="domain" description="Ig-like" evidence="10">
    <location>
        <begin position="1090"/>
        <end position="1164"/>
    </location>
</feature>
<dbReference type="CDD" id="cd00096">
    <property type="entry name" value="Ig"/>
    <property type="match status" value="6"/>
</dbReference>
<feature type="domain" description="Ig-like" evidence="10">
    <location>
        <begin position="1451"/>
        <end position="1553"/>
    </location>
</feature>
<dbReference type="InterPro" id="IPR036179">
    <property type="entry name" value="Ig-like_dom_sf"/>
</dbReference>
<evidence type="ECO:0000256" key="6">
    <source>
        <dbReference type="ARBA" id="ARBA00023157"/>
    </source>
</evidence>
<dbReference type="InterPro" id="IPR003598">
    <property type="entry name" value="Ig_sub2"/>
</dbReference>
<evidence type="ECO:0000256" key="4">
    <source>
        <dbReference type="ARBA" id="ARBA00022729"/>
    </source>
</evidence>
<protein>
    <recommendedName>
        <fullName evidence="10">Ig-like domain-containing protein</fullName>
    </recommendedName>
</protein>
<reference evidence="11" key="1">
    <citation type="submission" date="2021-12" db="EMBL/GenBank/DDBJ databases">
        <authorList>
            <person name="King R."/>
        </authorList>
    </citation>
    <scope>NUCLEOTIDE SEQUENCE</scope>
</reference>
<dbReference type="Gene3D" id="2.60.40.10">
    <property type="entry name" value="Immunoglobulins"/>
    <property type="match status" value="13"/>
</dbReference>
<feature type="domain" description="Ig-like" evidence="10">
    <location>
        <begin position="607"/>
        <end position="698"/>
    </location>
</feature>
<dbReference type="SMART" id="SM00408">
    <property type="entry name" value="IGc2"/>
    <property type="match status" value="13"/>
</dbReference>
<dbReference type="Pfam" id="PF07679">
    <property type="entry name" value="I-set"/>
    <property type="match status" value="8"/>
</dbReference>
<keyword evidence="6" id="KW-1015">Disulfide bond</keyword>
<feature type="chain" id="PRO_5045352071" description="Ig-like domain-containing protein" evidence="9">
    <location>
        <begin position="29"/>
        <end position="1636"/>
    </location>
</feature>
<evidence type="ECO:0000313" key="11">
    <source>
        <dbReference type="EMBL" id="CAH0397136.1"/>
    </source>
</evidence>
<evidence type="ECO:0000256" key="9">
    <source>
        <dbReference type="SAM" id="SignalP"/>
    </source>
</evidence>
<feature type="signal peptide" evidence="9">
    <location>
        <begin position="1"/>
        <end position="28"/>
    </location>
</feature>
<dbReference type="Pfam" id="PF25106">
    <property type="entry name" value="VWA_4"/>
    <property type="match status" value="1"/>
</dbReference>
<evidence type="ECO:0000256" key="5">
    <source>
        <dbReference type="ARBA" id="ARBA00023136"/>
    </source>
</evidence>
<evidence type="ECO:0000256" key="2">
    <source>
        <dbReference type="ARBA" id="ARBA00004613"/>
    </source>
</evidence>
<keyword evidence="7" id="KW-0325">Glycoprotein</keyword>
<keyword evidence="8" id="KW-0393">Immunoglobulin domain</keyword>
<keyword evidence="5" id="KW-0472">Membrane</keyword>
<dbReference type="SMART" id="SM00409">
    <property type="entry name" value="IG"/>
    <property type="match status" value="13"/>
</dbReference>
<evidence type="ECO:0000256" key="8">
    <source>
        <dbReference type="ARBA" id="ARBA00023319"/>
    </source>
</evidence>
<name>A0ABN8AS85_CHISP</name>
<dbReference type="InterPro" id="IPR056475">
    <property type="entry name" value="GBD_Hemicentin/VWA7"/>
</dbReference>
<feature type="domain" description="Ig-like" evidence="10">
    <location>
        <begin position="911"/>
        <end position="978"/>
    </location>
</feature>
<feature type="domain" description="Ig-like" evidence="10">
    <location>
        <begin position="798"/>
        <end position="888"/>
    </location>
</feature>
<dbReference type="Pfam" id="PF23560">
    <property type="entry name" value="GBD_Hemicentin"/>
    <property type="match status" value="1"/>
</dbReference>
<feature type="domain" description="Ig-like" evidence="10">
    <location>
        <begin position="1357"/>
        <end position="1442"/>
    </location>
</feature>
<keyword evidence="4 9" id="KW-0732">Signal</keyword>
<dbReference type="InterPro" id="IPR013098">
    <property type="entry name" value="Ig_I-set"/>
</dbReference>
<gene>
    <name evidence="11" type="ORF">CHILSU_LOCUS198</name>
</gene>
<dbReference type="PANTHER" id="PTHR11640">
    <property type="entry name" value="NEPHRIN"/>
    <property type="match status" value="1"/>
</dbReference>
<organism evidence="11 12">
    <name type="scientific">Chilo suppressalis</name>
    <name type="common">Asiatic rice borer moth</name>
    <dbReference type="NCBI Taxonomy" id="168631"/>
    <lineage>
        <taxon>Eukaryota</taxon>
        <taxon>Metazoa</taxon>
        <taxon>Ecdysozoa</taxon>
        <taxon>Arthropoda</taxon>
        <taxon>Hexapoda</taxon>
        <taxon>Insecta</taxon>
        <taxon>Pterygota</taxon>
        <taxon>Neoptera</taxon>
        <taxon>Endopterygota</taxon>
        <taxon>Lepidoptera</taxon>
        <taxon>Glossata</taxon>
        <taxon>Ditrysia</taxon>
        <taxon>Pyraloidea</taxon>
        <taxon>Crambidae</taxon>
        <taxon>Crambinae</taxon>
        <taxon>Chilo</taxon>
    </lineage>
</organism>
<dbReference type="Pfam" id="PF13927">
    <property type="entry name" value="Ig_3"/>
    <property type="match status" value="4"/>
</dbReference>
<feature type="domain" description="Ig-like" evidence="10">
    <location>
        <begin position="1268"/>
        <end position="1353"/>
    </location>
</feature>
<dbReference type="Pfam" id="PF13895">
    <property type="entry name" value="Ig_2"/>
    <property type="match status" value="1"/>
</dbReference>
<dbReference type="EMBL" id="OU963894">
    <property type="protein sequence ID" value="CAH0397136.1"/>
    <property type="molecule type" value="Genomic_DNA"/>
</dbReference>
<feature type="domain" description="Ig-like" evidence="10">
    <location>
        <begin position="420"/>
        <end position="508"/>
    </location>
</feature>
<dbReference type="InterPro" id="IPR013783">
    <property type="entry name" value="Ig-like_fold"/>
</dbReference>
<dbReference type="InterPro" id="IPR007110">
    <property type="entry name" value="Ig-like_dom"/>
</dbReference>
<comment type="subcellular location">
    <subcellularLocation>
        <location evidence="1">Membrane</location>
        <topology evidence="1">Single-pass type I membrane protein</topology>
    </subcellularLocation>
    <subcellularLocation>
        <location evidence="2">Secreted</location>
    </subcellularLocation>
</comment>
<feature type="domain" description="Ig-like" evidence="10">
    <location>
        <begin position="515"/>
        <end position="603"/>
    </location>
</feature>
<dbReference type="SUPFAM" id="SSF48726">
    <property type="entry name" value="Immunoglobulin"/>
    <property type="match status" value="12"/>
</dbReference>
<evidence type="ECO:0000256" key="7">
    <source>
        <dbReference type="ARBA" id="ARBA00023180"/>
    </source>
</evidence>
<evidence type="ECO:0000313" key="12">
    <source>
        <dbReference type="Proteomes" id="UP001153292"/>
    </source>
</evidence>
<feature type="domain" description="Ig-like" evidence="10">
    <location>
        <begin position="988"/>
        <end position="1077"/>
    </location>
</feature>
<accession>A0ABN8AS85</accession>
<dbReference type="InterPro" id="IPR051275">
    <property type="entry name" value="Cell_adhesion_signaling"/>
</dbReference>
<evidence type="ECO:0000259" key="10">
    <source>
        <dbReference type="PROSITE" id="PS50835"/>
    </source>
</evidence>
<sequence length="1636" mass="182426">MASNSFSGSLFYKSIIFCILIILVCVKSNDNKVSFTLVIDNTKSMTDDIVGVQAASKRIVEAVVETGSALIENFILIYINDPYIKKVITTKNAEEYKVFINNIILENISNRDCPELALTGIEAALEESLPHSTLYVFTDAEAKDRHLTDRVRNLAIRKQCKIIFIITGFCEKVDDVYYTLAKATNGLVFKGNKIDVEKVLNVAVEGIKTKWNYVASAIFPPGYGNKMNVSADEAMNDLLVSVSGNEVKLDVSNPDGNIANISEVVDTSNIKVVKVNVKEPGEYDLTLGSKSNTSVLVEADTDFNFNHGFSLSKPYSIVGTSVLPLPGEKSYLIIAVKSRDNITLDTVELSDLDRNLIMELPLENIGHSYVTKTDFLPPDGLFKITVKGLHVKSNMMVKRTCPIPIEVQDTELVTKENKAPEMIIDKGLLIKAEYNEPLVIGCNVKAYPKPTIMWYDETGSVVEDEVSDVDLPYNYKNNLNIKKVVMNATYTCEAVNSYGKAKQKVQVNAEKKKYFDVQLRPTDTKIEYKKTGSVSCKIDSYPLSEVTWYKDDKLLHNDSNIEISSDGTKLNVKNMTPELNGTYSCKAQNGVNSKAFYFNLIVTGFAPTVGIKEGAKLTIEYNAPIDLECLVTGYPKPLVVWTETNTGNVLPSDIVPSSGGLDYDYISLLKIDQSRKNATYQCLASNDHGKDTKIIEVETKVHLNIEERPKDINIALNQEGSTTCKFDANPPTKITWYKNGVKLESSDSFDIIDDANGSSVLSVKQMKPSLMGNYTCQAVNPFQTEELNFYVLLSKNVPKVNIKEAVKKHVEYNEALNLECKVTGFPEPNIVWKELDSGNILPSKTIPNVDMESEYVSVLYIKQSTKNVTYQCLASNDQGEDSQIIEVETKVYIDVIQRPKDLNIVFRKDGTVRCKVDAKPAAILMWYKNGIRLRSDDNQDVMYLSDGSSMLMISEMKPHLVGNYSCRAITDFQSMDLNFNVMIIGTAPKTFVEGKPKIKVDYDTSLQLLCKASGYPEPDIVWLNRDTGKEFDSTLSLVDPSYEYGRIMKIDKINENATYTCKATNTLGEHSTDVKIETGQRKYFDIIEEPKDTNITYKKSGQVFCRVSANPPADIIWYGGNEKLKNNSHIRISKDQSVLNITDMQPELEERYSCVAKNSDKIITFRFHIGTIGTTKPVIQEIPEESLTAVEGTKVNMTCRLIGGDPAPAITWSFRANGENKTTVFKENVEEITIDNVTRNKSGVYFCLAKNAAGKDSIAFDLEVEYPPTIRRKNKKNITIREGDKNYILYCDTSGNPQPEVEWLLNNAPVDTTKTQIFKDHSISIQPSPINDGEFTCIAKNKHGEANIKINVRYFAPPVISPPPQSKIELLEGKSIELPCEADGYPHPKIRWTFLGFNSTSRPLLLKYAMSPDTLKIASVELERSGYYICNAECGIFSSNMSYEVIVYAPPRITNSDSTLVAVERSLRTSTISSNTLIAVKGDFVLRIPCKATGFPVPEMKWTRNGYLLPSGTKWYDIADDGALLLKNVDEGGTYNCIAVNGFGWDETAFEVIVQDSPTPETPSREIILITGDSVPITCDLPHTPVDQLRWFKNGHFLVSGELTLYSVNWSHGGYYTCRVCTLSGSQSSTINIVVI</sequence>
<feature type="domain" description="Ig-like" evidence="10">
    <location>
        <begin position="699"/>
        <end position="788"/>
    </location>
</feature>
<dbReference type="PANTHER" id="PTHR11640:SF164">
    <property type="entry name" value="MAM DOMAIN-CONTAINING GLYCOSYLPHOSPHATIDYLINOSITOL ANCHOR PROTEIN 1"/>
    <property type="match status" value="1"/>
</dbReference>
<feature type="domain" description="Ig-like" evidence="10">
    <location>
        <begin position="1177"/>
        <end position="1265"/>
    </location>
</feature>
<feature type="domain" description="Ig-like" evidence="10">
    <location>
        <begin position="1558"/>
        <end position="1632"/>
    </location>
</feature>
<dbReference type="InterPro" id="IPR003599">
    <property type="entry name" value="Ig_sub"/>
</dbReference>
<evidence type="ECO:0000256" key="1">
    <source>
        <dbReference type="ARBA" id="ARBA00004479"/>
    </source>
</evidence>
<dbReference type="PROSITE" id="PS50835">
    <property type="entry name" value="IG_LIKE"/>
    <property type="match status" value="13"/>
</dbReference>